<evidence type="ECO:0000313" key="1">
    <source>
        <dbReference type="EMBL" id="QQP38847.1"/>
    </source>
</evidence>
<organism evidence="1 2">
    <name type="scientific">Caligus rogercresseyi</name>
    <name type="common">Sea louse</name>
    <dbReference type="NCBI Taxonomy" id="217165"/>
    <lineage>
        <taxon>Eukaryota</taxon>
        <taxon>Metazoa</taxon>
        <taxon>Ecdysozoa</taxon>
        <taxon>Arthropoda</taxon>
        <taxon>Crustacea</taxon>
        <taxon>Multicrustacea</taxon>
        <taxon>Hexanauplia</taxon>
        <taxon>Copepoda</taxon>
        <taxon>Siphonostomatoida</taxon>
        <taxon>Caligidae</taxon>
        <taxon>Caligus</taxon>
    </lineage>
</organism>
<name>A0A7T8JXG9_CALRO</name>
<dbReference type="Proteomes" id="UP000595437">
    <property type="component" value="Chromosome 14"/>
</dbReference>
<protein>
    <submittedName>
        <fullName evidence="1">Uncharacterized protein</fullName>
    </submittedName>
</protein>
<keyword evidence="2" id="KW-1185">Reference proteome</keyword>
<accession>A0A7T8JXG9</accession>
<dbReference type="AlphaFoldDB" id="A0A7T8JXG9"/>
<sequence>MREEPYAIKLIRKDIDDKCFTVYNHWIVNSNKGLLYQLLPKKQSSDSKLWRRPYLEHLDPLCNCVCVCYGCCHERFDKMEPLMP</sequence>
<dbReference type="EMBL" id="CP045903">
    <property type="protein sequence ID" value="QQP38847.1"/>
    <property type="molecule type" value="Genomic_DNA"/>
</dbReference>
<gene>
    <name evidence="1" type="ORF">FKW44_019543</name>
</gene>
<reference evidence="2" key="1">
    <citation type="submission" date="2021-01" db="EMBL/GenBank/DDBJ databases">
        <title>Caligus Genome Assembly.</title>
        <authorList>
            <person name="Gallardo-Escarate C."/>
        </authorList>
    </citation>
    <scope>NUCLEOTIDE SEQUENCE [LARGE SCALE GENOMIC DNA]</scope>
</reference>
<proteinExistence type="predicted"/>
<evidence type="ECO:0000313" key="2">
    <source>
        <dbReference type="Proteomes" id="UP000595437"/>
    </source>
</evidence>